<evidence type="ECO:0000259" key="4">
    <source>
        <dbReference type="PROSITE" id="PS51000"/>
    </source>
</evidence>
<dbReference type="InterPro" id="IPR057727">
    <property type="entry name" value="WCX_dom"/>
</dbReference>
<sequence length="314" mass="34377">MRASRLVTLALLLQARGPWTAEELAERLGVSARTIHRDVDALRRSGVPVQGERGPAGGYRLPGGHRTRLTGLTPDEAEALFVAPPADALGLGGFLADAQLKLLAALPPQLRERADHAAHRFHVDHGSWFRPSEPPPWLAAIAGALWRDRRLRIAHRGRELDVDPLGLVLKGPTWYLIAATARGERTFRVDRIEGAAELDAPAARPPAFDLAAHWATWSRAFEEQLPFVAVRVRVDADALGLLRAAADSRRRHELPERAPDGAASLELDVWFERLDYAESELLRLGGAVEVLSPPSLRARMATHARAMAARYDGG</sequence>
<dbReference type="Pfam" id="PF25583">
    <property type="entry name" value="WCX"/>
    <property type="match status" value="1"/>
</dbReference>
<dbReference type="PANTHER" id="PTHR34580">
    <property type="match status" value="1"/>
</dbReference>
<name>A0A840IMN6_9ACTN</name>
<evidence type="ECO:0000256" key="1">
    <source>
        <dbReference type="ARBA" id="ARBA00023015"/>
    </source>
</evidence>
<evidence type="ECO:0000256" key="2">
    <source>
        <dbReference type="ARBA" id="ARBA00023125"/>
    </source>
</evidence>
<organism evidence="5 6">
    <name type="scientific">Conexibacter arvalis</name>
    <dbReference type="NCBI Taxonomy" id="912552"/>
    <lineage>
        <taxon>Bacteria</taxon>
        <taxon>Bacillati</taxon>
        <taxon>Actinomycetota</taxon>
        <taxon>Thermoleophilia</taxon>
        <taxon>Solirubrobacterales</taxon>
        <taxon>Conexibacteraceae</taxon>
        <taxon>Conexibacter</taxon>
    </lineage>
</organism>
<dbReference type="Gene3D" id="1.10.10.10">
    <property type="entry name" value="Winged helix-like DNA-binding domain superfamily/Winged helix DNA-binding domain"/>
    <property type="match status" value="1"/>
</dbReference>
<dbReference type="PROSITE" id="PS00894">
    <property type="entry name" value="HTH_DEOR_1"/>
    <property type="match status" value="1"/>
</dbReference>
<protein>
    <submittedName>
        <fullName evidence="5">Putative DNA-binding transcriptional regulator YafY</fullName>
    </submittedName>
</protein>
<evidence type="ECO:0000313" key="6">
    <source>
        <dbReference type="Proteomes" id="UP000585272"/>
    </source>
</evidence>
<evidence type="ECO:0000313" key="5">
    <source>
        <dbReference type="EMBL" id="MBB4665120.1"/>
    </source>
</evidence>
<dbReference type="InterPro" id="IPR028349">
    <property type="entry name" value="PafC-like"/>
</dbReference>
<dbReference type="PROSITE" id="PS52050">
    <property type="entry name" value="WYL"/>
    <property type="match status" value="1"/>
</dbReference>
<dbReference type="InterPro" id="IPR013196">
    <property type="entry name" value="HTH_11"/>
</dbReference>
<dbReference type="RefSeq" id="WP_183345767.1">
    <property type="nucleotide sequence ID" value="NZ_JACHNU010000011.1"/>
</dbReference>
<dbReference type="GO" id="GO:0003677">
    <property type="term" value="F:DNA binding"/>
    <property type="evidence" value="ECO:0007669"/>
    <property type="project" value="UniProtKB-KW"/>
</dbReference>
<dbReference type="SUPFAM" id="SSF46785">
    <property type="entry name" value="Winged helix' DNA-binding domain"/>
    <property type="match status" value="1"/>
</dbReference>
<dbReference type="InterPro" id="IPR036390">
    <property type="entry name" value="WH_DNA-bd_sf"/>
</dbReference>
<keyword evidence="1" id="KW-0805">Transcription regulation</keyword>
<comment type="caution">
    <text evidence="5">The sequence shown here is derived from an EMBL/GenBank/DDBJ whole genome shotgun (WGS) entry which is preliminary data.</text>
</comment>
<dbReference type="Proteomes" id="UP000585272">
    <property type="component" value="Unassembled WGS sequence"/>
</dbReference>
<dbReference type="Pfam" id="PF08279">
    <property type="entry name" value="HTH_11"/>
    <property type="match status" value="1"/>
</dbReference>
<reference evidence="5 6" key="1">
    <citation type="submission" date="2020-08" db="EMBL/GenBank/DDBJ databases">
        <title>Genomic Encyclopedia of Archaeal and Bacterial Type Strains, Phase II (KMG-II): from individual species to whole genera.</title>
        <authorList>
            <person name="Goeker M."/>
        </authorList>
    </citation>
    <scope>NUCLEOTIDE SEQUENCE [LARGE SCALE GENOMIC DNA]</scope>
    <source>
        <strain evidence="5 6">DSM 23288</strain>
    </source>
</reference>
<dbReference type="GO" id="GO:0003700">
    <property type="term" value="F:DNA-binding transcription factor activity"/>
    <property type="evidence" value="ECO:0007669"/>
    <property type="project" value="InterPro"/>
</dbReference>
<keyword evidence="3" id="KW-0804">Transcription</keyword>
<evidence type="ECO:0000256" key="3">
    <source>
        <dbReference type="ARBA" id="ARBA00023163"/>
    </source>
</evidence>
<gene>
    <name evidence="5" type="ORF">BDZ31_004741</name>
</gene>
<keyword evidence="2 5" id="KW-0238">DNA-binding</keyword>
<dbReference type="PROSITE" id="PS51000">
    <property type="entry name" value="HTH_DEOR_2"/>
    <property type="match status" value="1"/>
</dbReference>
<dbReference type="InterPro" id="IPR051534">
    <property type="entry name" value="CBASS_pafABC_assoc_protein"/>
</dbReference>
<dbReference type="PANTHER" id="PTHR34580:SF1">
    <property type="entry name" value="PROTEIN PAFC"/>
    <property type="match status" value="1"/>
</dbReference>
<proteinExistence type="predicted"/>
<keyword evidence="6" id="KW-1185">Reference proteome</keyword>
<dbReference type="InterPro" id="IPR011991">
    <property type="entry name" value="ArsR-like_HTH"/>
</dbReference>
<dbReference type="PIRSF" id="PIRSF016838">
    <property type="entry name" value="PafC"/>
    <property type="match status" value="1"/>
</dbReference>
<dbReference type="InterPro" id="IPR001034">
    <property type="entry name" value="DeoR_HTH"/>
</dbReference>
<dbReference type="InterPro" id="IPR026881">
    <property type="entry name" value="WYL_dom"/>
</dbReference>
<feature type="domain" description="HTH deoR-type" evidence="4">
    <location>
        <begin position="2"/>
        <end position="67"/>
    </location>
</feature>
<accession>A0A840IMN6</accession>
<dbReference type="CDD" id="cd00090">
    <property type="entry name" value="HTH_ARSR"/>
    <property type="match status" value="1"/>
</dbReference>
<dbReference type="InterPro" id="IPR018356">
    <property type="entry name" value="Tscrpt_reg_HTH_DeoR_CS"/>
</dbReference>
<dbReference type="EMBL" id="JACHNU010000011">
    <property type="protein sequence ID" value="MBB4665120.1"/>
    <property type="molecule type" value="Genomic_DNA"/>
</dbReference>
<dbReference type="InterPro" id="IPR036388">
    <property type="entry name" value="WH-like_DNA-bd_sf"/>
</dbReference>
<dbReference type="AlphaFoldDB" id="A0A840IMN6"/>
<dbReference type="Pfam" id="PF13280">
    <property type="entry name" value="WYL"/>
    <property type="match status" value="1"/>
</dbReference>